<dbReference type="Gene3D" id="1.50.10.10">
    <property type="match status" value="1"/>
</dbReference>
<dbReference type="Pfam" id="PF17389">
    <property type="entry name" value="Bac_rhamnosid6H"/>
    <property type="match status" value="1"/>
</dbReference>
<comment type="catalytic activity">
    <reaction evidence="1">
        <text>Hydrolysis of terminal non-reducing alpha-L-rhamnose residues in alpha-L-rhamnosides.</text>
        <dbReference type="EC" id="3.2.1.40"/>
    </reaction>
</comment>
<evidence type="ECO:0000313" key="5">
    <source>
        <dbReference type="Proteomes" id="UP000649259"/>
    </source>
</evidence>
<dbReference type="SUPFAM" id="SSF48208">
    <property type="entry name" value="Six-hairpin glycosidases"/>
    <property type="match status" value="1"/>
</dbReference>
<feature type="domain" description="Alpha-L-rhamnosidase six-hairpin glycosidase" evidence="3">
    <location>
        <begin position="13"/>
        <end position="75"/>
    </location>
</feature>
<gene>
    <name evidence="4" type="ORF">Saso_49590</name>
</gene>
<dbReference type="InterPro" id="IPR012341">
    <property type="entry name" value="6hp_glycosidase-like_sf"/>
</dbReference>
<dbReference type="InterPro" id="IPR016007">
    <property type="entry name" value="Alpha_rhamnosid"/>
</dbReference>
<dbReference type="EC" id="3.2.1.40" evidence="2"/>
<dbReference type="PANTHER" id="PTHR33307:SF6">
    <property type="entry name" value="ALPHA-RHAMNOSIDASE (EUROFUNG)-RELATED"/>
    <property type="match status" value="1"/>
</dbReference>
<evidence type="ECO:0000259" key="3">
    <source>
        <dbReference type="Pfam" id="PF17389"/>
    </source>
</evidence>
<keyword evidence="5" id="KW-1185">Reference proteome</keyword>
<reference evidence="5" key="1">
    <citation type="submission" date="2023-07" db="EMBL/GenBank/DDBJ databases">
        <title>Whole genome shotgun sequence of Streptomyces cacaoi subsp. asoensis NBRC 13813.</title>
        <authorList>
            <person name="Komaki H."/>
            <person name="Tamura T."/>
        </authorList>
    </citation>
    <scope>NUCLEOTIDE SEQUENCE [LARGE SCALE GENOMIC DNA]</scope>
    <source>
        <strain evidence="5">NBRC 13813</strain>
    </source>
</reference>
<evidence type="ECO:0000313" key="4">
    <source>
        <dbReference type="EMBL" id="GHI63309.1"/>
    </source>
</evidence>
<dbReference type="EMBL" id="BNEB01000005">
    <property type="protein sequence ID" value="GHI63309.1"/>
    <property type="molecule type" value="Genomic_DNA"/>
</dbReference>
<organism evidence="4 5">
    <name type="scientific">Streptomyces asoensis</name>
    <dbReference type="NCBI Taxonomy" id="249586"/>
    <lineage>
        <taxon>Bacteria</taxon>
        <taxon>Bacillati</taxon>
        <taxon>Actinomycetota</taxon>
        <taxon>Actinomycetes</taxon>
        <taxon>Kitasatosporales</taxon>
        <taxon>Streptomycetaceae</taxon>
        <taxon>Streptomyces</taxon>
    </lineage>
</organism>
<sequence>MPRGGPGTGSTPADLAYRLLFQDALPSWLFSVRNGATTVWERWNSYSEADGFGPVGMNSFNHYAYGALMEWMYACMAGIPPDPDGPARGGCVRQRYRSWA</sequence>
<name>A0ABQ3S5A1_9ACTN</name>
<dbReference type="Proteomes" id="UP000649259">
    <property type="component" value="Unassembled WGS sequence"/>
</dbReference>
<evidence type="ECO:0000256" key="1">
    <source>
        <dbReference type="ARBA" id="ARBA00001445"/>
    </source>
</evidence>
<dbReference type="InterPro" id="IPR035396">
    <property type="entry name" value="Bac_rhamnosid6H"/>
</dbReference>
<evidence type="ECO:0000256" key="2">
    <source>
        <dbReference type="ARBA" id="ARBA00012652"/>
    </source>
</evidence>
<dbReference type="PANTHER" id="PTHR33307">
    <property type="entry name" value="ALPHA-RHAMNOSIDASE (EUROFUNG)"/>
    <property type="match status" value="1"/>
</dbReference>
<dbReference type="InterPro" id="IPR008928">
    <property type="entry name" value="6-hairpin_glycosidase_sf"/>
</dbReference>
<accession>A0ABQ3S5A1</accession>
<protein>
    <recommendedName>
        <fullName evidence="2">alpha-L-rhamnosidase</fullName>
        <ecNumber evidence="2">3.2.1.40</ecNumber>
    </recommendedName>
</protein>
<comment type="caution">
    <text evidence="4">The sequence shown here is derived from an EMBL/GenBank/DDBJ whole genome shotgun (WGS) entry which is preliminary data.</text>
</comment>
<proteinExistence type="predicted"/>